<dbReference type="InterPro" id="IPR028082">
    <property type="entry name" value="Peripla_BP_I"/>
</dbReference>
<reference evidence="6 7" key="1">
    <citation type="submission" date="2019-11" db="EMBL/GenBank/DDBJ databases">
        <title>Draft genome sequence of Blautia luti DSM 14534T, isolated from human stool.</title>
        <authorList>
            <person name="Ortiz R."/>
            <person name="Melis-Arcos F."/>
            <person name="Covarrubias P."/>
            <person name="Cardenas J.P."/>
            <person name="Perez-Donoso J."/>
            <person name="Almonacid D."/>
        </authorList>
    </citation>
    <scope>NUCLEOTIDE SEQUENCE [LARGE SCALE GENOMIC DNA]</scope>
    <source>
        <strain evidence="6 7">DSM 14534</strain>
    </source>
</reference>
<dbReference type="CDD" id="cd01392">
    <property type="entry name" value="HTH_LacI"/>
    <property type="match status" value="1"/>
</dbReference>
<keyword evidence="3" id="KW-0804">Transcription</keyword>
<evidence type="ECO:0000313" key="7">
    <source>
        <dbReference type="Proteomes" id="UP000437824"/>
    </source>
</evidence>
<gene>
    <name evidence="6" type="ORF">GKZ57_11430</name>
</gene>
<accession>A0A844GNP9</accession>
<feature type="domain" description="HTH cro/C1-type" evidence="5">
    <location>
        <begin position="3"/>
        <end position="47"/>
    </location>
</feature>
<protein>
    <submittedName>
        <fullName evidence="6">LacI family DNA-binding transcriptional regulator</fullName>
    </submittedName>
</protein>
<feature type="domain" description="HTH lacI-type" evidence="4">
    <location>
        <begin position="2"/>
        <end position="57"/>
    </location>
</feature>
<dbReference type="SUPFAM" id="SSF53822">
    <property type="entry name" value="Periplasmic binding protein-like I"/>
    <property type="match status" value="1"/>
</dbReference>
<evidence type="ECO:0000259" key="4">
    <source>
        <dbReference type="PROSITE" id="PS50932"/>
    </source>
</evidence>
<dbReference type="EMBL" id="WMBC01000009">
    <property type="protein sequence ID" value="MTD61847.1"/>
    <property type="molecule type" value="Genomic_DNA"/>
</dbReference>
<name>A0A844GNP9_9FIRM</name>
<dbReference type="SMART" id="SM00354">
    <property type="entry name" value="HTH_LACI"/>
    <property type="match status" value="1"/>
</dbReference>
<dbReference type="InterPro" id="IPR010982">
    <property type="entry name" value="Lambda_DNA-bd_dom_sf"/>
</dbReference>
<comment type="caution">
    <text evidence="6">The sequence shown here is derived from an EMBL/GenBank/DDBJ whole genome shotgun (WGS) entry which is preliminary data.</text>
</comment>
<dbReference type="PROSITE" id="PS50932">
    <property type="entry name" value="HTH_LACI_2"/>
    <property type="match status" value="1"/>
</dbReference>
<dbReference type="AlphaFoldDB" id="A0A844GNP9"/>
<evidence type="ECO:0000256" key="1">
    <source>
        <dbReference type="ARBA" id="ARBA00023015"/>
    </source>
</evidence>
<dbReference type="PANTHER" id="PTHR30146">
    <property type="entry name" value="LACI-RELATED TRANSCRIPTIONAL REPRESSOR"/>
    <property type="match status" value="1"/>
</dbReference>
<proteinExistence type="predicted"/>
<dbReference type="Gene3D" id="3.40.50.2300">
    <property type="match status" value="2"/>
</dbReference>
<sequence>MVTIKEIARQAGVSTTTVSNVLHKKNARVSAETIEKVERLLAENNYIPRLGLNALTNRSSRIICILITTPEFARGSAYETPFYGNMLGHLEQLLRERGYYIMIFSDKNVEEIEKMTVGWNVDGIITISMPYRHLQKIAGLSETPIVSIDMDEMPEGNETYYQITSEDKKGGREMARYLIQQGIKRIVYLANVDHGADHLRFVGVREAVREADCEILLEEKRLPRDYRERKKCYQDFLKYVGTDTALFFSTDFNAAEMISFLHRNHVKIPDEISVAGMDDDVFASIVYPRLTTIRVNVEEKAETAVEVLMKLINGEECEKNVYKTTVQLIKRESVKTKS</sequence>
<dbReference type="GO" id="GO:0000976">
    <property type="term" value="F:transcription cis-regulatory region binding"/>
    <property type="evidence" value="ECO:0007669"/>
    <property type="project" value="TreeGrafter"/>
</dbReference>
<dbReference type="InterPro" id="IPR046335">
    <property type="entry name" value="LacI/GalR-like_sensor"/>
</dbReference>
<dbReference type="Proteomes" id="UP000437824">
    <property type="component" value="Unassembled WGS sequence"/>
</dbReference>
<dbReference type="PANTHER" id="PTHR30146:SF24">
    <property type="entry name" value="XYLOSE OPERON REGULATORY PROTEIN"/>
    <property type="match status" value="1"/>
</dbReference>
<evidence type="ECO:0000256" key="3">
    <source>
        <dbReference type="ARBA" id="ARBA00023163"/>
    </source>
</evidence>
<dbReference type="GO" id="GO:0003700">
    <property type="term" value="F:DNA-binding transcription factor activity"/>
    <property type="evidence" value="ECO:0007669"/>
    <property type="project" value="TreeGrafter"/>
</dbReference>
<keyword evidence="2 6" id="KW-0238">DNA-binding</keyword>
<organism evidence="6 7">
    <name type="scientific">Blautia luti DSM 14534 = JCM 17040</name>
    <dbReference type="NCBI Taxonomy" id="649762"/>
    <lineage>
        <taxon>Bacteria</taxon>
        <taxon>Bacillati</taxon>
        <taxon>Bacillota</taxon>
        <taxon>Clostridia</taxon>
        <taxon>Lachnospirales</taxon>
        <taxon>Lachnospiraceae</taxon>
        <taxon>Blautia</taxon>
    </lineage>
</organism>
<keyword evidence="1" id="KW-0805">Transcription regulation</keyword>
<dbReference type="Pfam" id="PF13377">
    <property type="entry name" value="Peripla_BP_3"/>
    <property type="match status" value="1"/>
</dbReference>
<dbReference type="PROSITE" id="PS50943">
    <property type="entry name" value="HTH_CROC1"/>
    <property type="match status" value="1"/>
</dbReference>
<dbReference type="Pfam" id="PF00356">
    <property type="entry name" value="LacI"/>
    <property type="match status" value="1"/>
</dbReference>
<evidence type="ECO:0000259" key="5">
    <source>
        <dbReference type="PROSITE" id="PS50943"/>
    </source>
</evidence>
<dbReference type="Gene3D" id="1.10.260.40">
    <property type="entry name" value="lambda repressor-like DNA-binding domains"/>
    <property type="match status" value="1"/>
</dbReference>
<evidence type="ECO:0000256" key="2">
    <source>
        <dbReference type="ARBA" id="ARBA00023125"/>
    </source>
</evidence>
<dbReference type="PROSITE" id="PS00356">
    <property type="entry name" value="HTH_LACI_1"/>
    <property type="match status" value="1"/>
</dbReference>
<evidence type="ECO:0000313" key="6">
    <source>
        <dbReference type="EMBL" id="MTD61847.1"/>
    </source>
</evidence>
<dbReference type="InterPro" id="IPR001387">
    <property type="entry name" value="Cro/C1-type_HTH"/>
</dbReference>
<dbReference type="RefSeq" id="WP_118509714.1">
    <property type="nucleotide sequence ID" value="NZ_WMBC01000009.1"/>
</dbReference>
<dbReference type="SUPFAM" id="SSF47413">
    <property type="entry name" value="lambda repressor-like DNA-binding domains"/>
    <property type="match status" value="1"/>
</dbReference>
<dbReference type="InterPro" id="IPR000843">
    <property type="entry name" value="HTH_LacI"/>
</dbReference>